<dbReference type="SUPFAM" id="SSF53613">
    <property type="entry name" value="Ribokinase-like"/>
    <property type="match status" value="1"/>
</dbReference>
<dbReference type="PANTHER" id="PTHR10584">
    <property type="entry name" value="SUGAR KINASE"/>
    <property type="match status" value="1"/>
</dbReference>
<feature type="domain" description="Carbohydrate kinase PfkB" evidence="4">
    <location>
        <begin position="30"/>
        <end position="283"/>
    </location>
</feature>
<dbReference type="RefSeq" id="WP_245871930.1">
    <property type="nucleotide sequence ID" value="NZ_FRFC01000004.1"/>
</dbReference>
<reference evidence="6" key="1">
    <citation type="submission" date="2016-12" db="EMBL/GenBank/DDBJ databases">
        <authorList>
            <person name="Herbold C."/>
        </authorList>
    </citation>
    <scope>NUCLEOTIDE SEQUENCE [LARGE SCALE GENOMIC DNA]</scope>
</reference>
<dbReference type="EMBL" id="FRFC01000004">
    <property type="protein sequence ID" value="SHO46429.1"/>
    <property type="molecule type" value="Genomic_DNA"/>
</dbReference>
<sequence length="309" mass="34469">MSAEPEKELNGKVLSPNQMKIAIFSHCTIDEISREGKTVETPGGPALYCGLTAKNMKFEVDLHTKIGSDFTFKEDLEKKGIFFPQSAMSENPTTRFMLNVMGTERELYLKTRCDQIQSIKSDADAAIVSPVFDEIAEETLDDIKENFDFTLLDPQGYLRRTSDDNKVFMDKTLLDLSKISAIKTDPDEAFYLTGLKEKEAMLALQKKGVKHVLYTNKQNITMLVKDRMYHLKIPNMKIGDTTGVGDIFCAAFACSYLKEKDPIWAICFAVGAAQAALEIQATGLSKIPSGGDTERNAAYLYNLMQFSSV</sequence>
<evidence type="ECO:0000313" key="5">
    <source>
        <dbReference type="EMBL" id="SHO46429.1"/>
    </source>
</evidence>
<gene>
    <name evidence="5" type="ORF">NSIN_30110</name>
</gene>
<dbReference type="InterPro" id="IPR011611">
    <property type="entry name" value="PfkB_dom"/>
</dbReference>
<dbReference type="Gene3D" id="3.40.1190.20">
    <property type="match status" value="1"/>
</dbReference>
<dbReference type="Proteomes" id="UP000232412">
    <property type="component" value="Unassembled WGS sequence"/>
</dbReference>
<keyword evidence="2" id="KW-0808">Transferase</keyword>
<evidence type="ECO:0000256" key="1">
    <source>
        <dbReference type="ARBA" id="ARBA00010688"/>
    </source>
</evidence>
<proteinExistence type="inferred from homology"/>
<evidence type="ECO:0000259" key="4">
    <source>
        <dbReference type="Pfam" id="PF00294"/>
    </source>
</evidence>
<evidence type="ECO:0000256" key="3">
    <source>
        <dbReference type="ARBA" id="ARBA00022777"/>
    </source>
</evidence>
<dbReference type="Pfam" id="PF00294">
    <property type="entry name" value="PfkB"/>
    <property type="match status" value="1"/>
</dbReference>
<dbReference type="GO" id="GO:0016301">
    <property type="term" value="F:kinase activity"/>
    <property type="evidence" value="ECO:0007669"/>
    <property type="project" value="UniProtKB-KW"/>
</dbReference>
<dbReference type="PANTHER" id="PTHR10584:SF166">
    <property type="entry name" value="RIBOKINASE"/>
    <property type="match status" value="1"/>
</dbReference>
<comment type="similarity">
    <text evidence="1">Belongs to the carbohydrate kinase PfkB family.</text>
</comment>
<name>A0A2H1EHI7_9ARCH</name>
<accession>A0A2H1EHI7</accession>
<organism evidence="5 6">
    <name type="scientific">Nitrosotalea sinensis</name>
    <dbReference type="NCBI Taxonomy" id="1499975"/>
    <lineage>
        <taxon>Archaea</taxon>
        <taxon>Nitrososphaerota</taxon>
        <taxon>Nitrososphaeria</taxon>
        <taxon>Nitrosotaleales</taxon>
        <taxon>Nitrosotaleaceae</taxon>
        <taxon>Nitrosotalea</taxon>
    </lineage>
</organism>
<dbReference type="InterPro" id="IPR029056">
    <property type="entry name" value="Ribokinase-like"/>
</dbReference>
<evidence type="ECO:0000256" key="2">
    <source>
        <dbReference type="ARBA" id="ARBA00022679"/>
    </source>
</evidence>
<protein>
    <submittedName>
        <fullName evidence="5">Ribokinase-like domain-containing protein</fullName>
    </submittedName>
</protein>
<keyword evidence="6" id="KW-1185">Reference proteome</keyword>
<keyword evidence="3 5" id="KW-0418">Kinase</keyword>
<dbReference type="AlphaFoldDB" id="A0A2H1EHI7"/>
<evidence type="ECO:0000313" key="6">
    <source>
        <dbReference type="Proteomes" id="UP000232412"/>
    </source>
</evidence>